<reference evidence="2" key="1">
    <citation type="submission" date="2018-11" db="EMBL/GenBank/DDBJ databases">
        <authorList>
            <person name="Grassa J C."/>
        </authorList>
    </citation>
    <scope>NUCLEOTIDE SEQUENCE [LARGE SCALE GENOMIC DNA]</scope>
</reference>
<evidence type="ECO:0000313" key="3">
    <source>
        <dbReference type="Proteomes" id="UP000596661"/>
    </source>
</evidence>
<dbReference type="AlphaFoldDB" id="A0A803PM89"/>
<evidence type="ECO:0000313" key="2">
    <source>
        <dbReference type="EnsemblPlants" id="cds.evm.model.05.1669"/>
    </source>
</evidence>
<proteinExistence type="predicted"/>
<sequence length="82" mass="9039">MFATFAELIRPSQTSSSPDILNPLRFSFAIVRSPSFTSLSLFFFIFLFPVYNGVCVEVFGSRSNGMGNVMIIDFAADGDNRG</sequence>
<feature type="transmembrane region" description="Helical" evidence="1">
    <location>
        <begin position="41"/>
        <end position="60"/>
    </location>
</feature>
<dbReference type="Gramene" id="evm.model.05.1669">
    <property type="protein sequence ID" value="cds.evm.model.05.1669"/>
    <property type="gene ID" value="evm.TU.05.1669"/>
</dbReference>
<keyword evidence="1" id="KW-1133">Transmembrane helix</keyword>
<dbReference type="EnsemblPlants" id="evm.model.05.1669">
    <property type="protein sequence ID" value="cds.evm.model.05.1669"/>
    <property type="gene ID" value="evm.TU.05.1669"/>
</dbReference>
<dbReference type="Proteomes" id="UP000596661">
    <property type="component" value="Chromosome 5"/>
</dbReference>
<name>A0A803PM89_CANSA</name>
<keyword evidence="3" id="KW-1185">Reference proteome</keyword>
<reference evidence="2" key="2">
    <citation type="submission" date="2021-03" db="UniProtKB">
        <authorList>
            <consortium name="EnsemblPlants"/>
        </authorList>
    </citation>
    <scope>IDENTIFICATION</scope>
</reference>
<protein>
    <submittedName>
        <fullName evidence="2">Uncharacterized protein</fullName>
    </submittedName>
</protein>
<accession>A0A803PM89</accession>
<dbReference type="EMBL" id="UZAU01000542">
    <property type="status" value="NOT_ANNOTATED_CDS"/>
    <property type="molecule type" value="Genomic_DNA"/>
</dbReference>
<keyword evidence="1" id="KW-0812">Transmembrane</keyword>
<organism evidence="2 3">
    <name type="scientific">Cannabis sativa</name>
    <name type="common">Hemp</name>
    <name type="synonym">Marijuana</name>
    <dbReference type="NCBI Taxonomy" id="3483"/>
    <lineage>
        <taxon>Eukaryota</taxon>
        <taxon>Viridiplantae</taxon>
        <taxon>Streptophyta</taxon>
        <taxon>Embryophyta</taxon>
        <taxon>Tracheophyta</taxon>
        <taxon>Spermatophyta</taxon>
        <taxon>Magnoliopsida</taxon>
        <taxon>eudicotyledons</taxon>
        <taxon>Gunneridae</taxon>
        <taxon>Pentapetalae</taxon>
        <taxon>rosids</taxon>
        <taxon>fabids</taxon>
        <taxon>Rosales</taxon>
        <taxon>Cannabaceae</taxon>
        <taxon>Cannabis</taxon>
    </lineage>
</organism>
<evidence type="ECO:0000256" key="1">
    <source>
        <dbReference type="SAM" id="Phobius"/>
    </source>
</evidence>
<keyword evidence="1" id="KW-0472">Membrane</keyword>